<feature type="transmembrane region" description="Helical" evidence="1">
    <location>
        <begin position="17"/>
        <end position="35"/>
    </location>
</feature>
<evidence type="ECO:0000313" key="2">
    <source>
        <dbReference type="EMBL" id="CAE6770823.1"/>
    </source>
</evidence>
<evidence type="ECO:0008006" key="4">
    <source>
        <dbReference type="Google" id="ProtNLM"/>
    </source>
</evidence>
<protein>
    <recommendedName>
        <fullName evidence="4">DUF3859 domain-containing protein</fullName>
    </recommendedName>
</protein>
<dbReference type="EMBL" id="CAJNBJ010000017">
    <property type="protein sequence ID" value="CAE6770823.1"/>
    <property type="molecule type" value="Genomic_DNA"/>
</dbReference>
<sequence>MFACSRLVSCDGDVRGIRLPLFGLGSLFLWAFIVLPDLAAGPMTADPNGFYGFQWGALLADVQDLIKVESGEHIQKYELKQGPPKVGDAVVDSLRFVTFDGQFARVTIHYHGAQTHNTIMVHLESLLGPIDRTPGAMMRGLSQQFTWRGPQSEINLTYDGIQERGYIFIENRTLAPRFNDSIPE</sequence>
<keyword evidence="1" id="KW-0812">Transmembrane</keyword>
<name>A0ABN7LX79_9BACT</name>
<proteinExistence type="predicted"/>
<comment type="caution">
    <text evidence="2">The sequence shown here is derived from an EMBL/GenBank/DDBJ whole genome shotgun (WGS) entry which is preliminary data.</text>
</comment>
<organism evidence="2 3">
    <name type="scientific">Nitrospira defluvii</name>
    <dbReference type="NCBI Taxonomy" id="330214"/>
    <lineage>
        <taxon>Bacteria</taxon>
        <taxon>Pseudomonadati</taxon>
        <taxon>Nitrospirota</taxon>
        <taxon>Nitrospiria</taxon>
        <taxon>Nitrospirales</taxon>
        <taxon>Nitrospiraceae</taxon>
        <taxon>Nitrospira</taxon>
    </lineage>
</organism>
<evidence type="ECO:0000313" key="3">
    <source>
        <dbReference type="Proteomes" id="UP000675880"/>
    </source>
</evidence>
<dbReference type="Proteomes" id="UP000675880">
    <property type="component" value="Unassembled WGS sequence"/>
</dbReference>
<accession>A0ABN7LX79</accession>
<keyword evidence="3" id="KW-1185">Reference proteome</keyword>
<keyword evidence="1" id="KW-1133">Transmembrane helix</keyword>
<evidence type="ECO:0000256" key="1">
    <source>
        <dbReference type="SAM" id="Phobius"/>
    </source>
</evidence>
<reference evidence="2 3" key="1">
    <citation type="submission" date="2021-02" db="EMBL/GenBank/DDBJ databases">
        <authorList>
            <person name="Han P."/>
        </authorList>
    </citation>
    <scope>NUCLEOTIDE SEQUENCE [LARGE SCALE GENOMIC DNA]</scope>
    <source>
        <strain evidence="2">Candidatus Nitrospira sp. ZN2</strain>
    </source>
</reference>
<keyword evidence="1" id="KW-0472">Membrane</keyword>
<gene>
    <name evidence="2" type="ORF">NSPZN2_40276</name>
</gene>